<dbReference type="InterPro" id="IPR043149">
    <property type="entry name" value="TagF_N"/>
</dbReference>
<keyword evidence="6" id="KW-0472">Membrane</keyword>
<sequence length="599" mass="67626">MRTARGIVSADLTIVDIKWERVNLTFVVEFSGDEVDDFYLTSNANPGEKLFPVTFERIDATRYNLKINVTLFNRRGQVPNGTYFLVARTGAELHPADFPLGRVAELDERSRAFVYNKNRSAYTVTFGISDDEEAPHFLMRTYSFGRSAGKPSTARARIKSKVRSKWVKTKRKALRGVFAVAARRRPAEGNNVLFASEARPNMQGNLKAVHDRMLERGLDKDFNFGYSFRTGRTSSRQNALNLAWQMGKANTILIDDYFAVLKDLGDRNNQKIVQLWHAGSGFKSVGYSRFGQYGSPNLRNAHRLYSYAICGSQHLRGVYSEAFGIEREAVLATGLPRIDGFLREGRAEEVRVEFEESFPNAKGKRKILLAPTFRGRGSGDAHYDYDEIDFAALYEACGEDSVVLFRQHHFIPDPAPIPAEFSDRLIDVAACPDTNDLLLISDILITDYSSVIYEYSLLEKPMIFFAYDLETYSATRGMHKAYEEAAPGSIATTFDELISLLREPDLSVEKTKEFVQENFDYVDTNNSDRVIDSLILSDPVVDSAPSGPLRYEDLIEQDLEEDPDNDAEEDSSHNPDGDESTADTTEEENNEENEWQTSQ</sequence>
<dbReference type="GO" id="GO:0005886">
    <property type="term" value="C:plasma membrane"/>
    <property type="evidence" value="ECO:0007669"/>
    <property type="project" value="UniProtKB-SubCell"/>
</dbReference>
<dbReference type="EMBL" id="FXZI01000020">
    <property type="protein sequence ID" value="SMY04457.1"/>
    <property type="molecule type" value="Genomic_DNA"/>
</dbReference>
<dbReference type="SUPFAM" id="SSF53756">
    <property type="entry name" value="UDP-Glycosyltransferase/glycogen phosphorylase"/>
    <property type="match status" value="1"/>
</dbReference>
<evidence type="ECO:0000313" key="9">
    <source>
        <dbReference type="Proteomes" id="UP000234300"/>
    </source>
</evidence>
<keyword evidence="3" id="KW-1003">Cell membrane</keyword>
<reference evidence="8 9" key="1">
    <citation type="submission" date="2017-03" db="EMBL/GenBank/DDBJ databases">
        <authorList>
            <person name="Afonso C.L."/>
            <person name="Miller P.J."/>
            <person name="Scott M.A."/>
            <person name="Spackman E."/>
            <person name="Goraichik I."/>
            <person name="Dimitrov K.M."/>
            <person name="Suarez D.L."/>
            <person name="Swayne D.E."/>
        </authorList>
    </citation>
    <scope>NUCLEOTIDE SEQUENCE [LARGE SCALE GENOMIC DNA]</scope>
    <source>
        <strain evidence="9">8(6)</strain>
    </source>
</reference>
<comment type="subcellular location">
    <subcellularLocation>
        <location evidence="1">Cell membrane</location>
        <topology evidence="1">Peripheral membrane protein</topology>
    </subcellularLocation>
</comment>
<proteinExistence type="inferred from homology"/>
<evidence type="ECO:0000256" key="2">
    <source>
        <dbReference type="ARBA" id="ARBA00010488"/>
    </source>
</evidence>
<dbReference type="GO" id="GO:0019350">
    <property type="term" value="P:teichoic acid biosynthetic process"/>
    <property type="evidence" value="ECO:0007669"/>
    <property type="project" value="UniProtKB-KW"/>
</dbReference>
<dbReference type="Proteomes" id="UP000234300">
    <property type="component" value="Unassembled WGS sequence"/>
</dbReference>
<name>A0A2H1KXK6_BREAU</name>
<dbReference type="Gene3D" id="3.40.50.11820">
    <property type="match status" value="1"/>
</dbReference>
<dbReference type="InterPro" id="IPR051612">
    <property type="entry name" value="Teichoic_Acid_Biosynth"/>
</dbReference>
<evidence type="ECO:0000256" key="4">
    <source>
        <dbReference type="ARBA" id="ARBA00022679"/>
    </source>
</evidence>
<dbReference type="GO" id="GO:0047356">
    <property type="term" value="F:CDP-ribitol ribitolphosphotransferase activity"/>
    <property type="evidence" value="ECO:0007669"/>
    <property type="project" value="UniProtKB-EC"/>
</dbReference>
<feature type="compositionally biased region" description="Acidic residues" evidence="7">
    <location>
        <begin position="555"/>
        <end position="569"/>
    </location>
</feature>
<evidence type="ECO:0000256" key="1">
    <source>
        <dbReference type="ARBA" id="ARBA00004202"/>
    </source>
</evidence>
<keyword evidence="5" id="KW-0777">Teichoic acid biosynthesis</keyword>
<feature type="region of interest" description="Disordered" evidence="7">
    <location>
        <begin position="555"/>
        <end position="599"/>
    </location>
</feature>
<dbReference type="InterPro" id="IPR007554">
    <property type="entry name" value="Glycerophosphate_synth"/>
</dbReference>
<evidence type="ECO:0000313" key="8">
    <source>
        <dbReference type="EMBL" id="SMY04457.1"/>
    </source>
</evidence>
<keyword evidence="4 8" id="KW-0808">Transferase</keyword>
<dbReference type="PANTHER" id="PTHR37316">
    <property type="entry name" value="TEICHOIC ACID GLYCEROL-PHOSPHATE PRIMASE"/>
    <property type="match status" value="1"/>
</dbReference>
<evidence type="ECO:0000256" key="7">
    <source>
        <dbReference type="SAM" id="MobiDB-lite"/>
    </source>
</evidence>
<evidence type="ECO:0000256" key="6">
    <source>
        <dbReference type="ARBA" id="ARBA00023136"/>
    </source>
</evidence>
<evidence type="ECO:0000256" key="3">
    <source>
        <dbReference type="ARBA" id="ARBA00022475"/>
    </source>
</evidence>
<dbReference type="GO" id="GO:0047355">
    <property type="term" value="F:CDP-glycerol glycerophosphotransferase activity"/>
    <property type="evidence" value="ECO:0007669"/>
    <property type="project" value="InterPro"/>
</dbReference>
<accession>A0A2H1KXK6</accession>
<dbReference type="Gene3D" id="3.40.50.12580">
    <property type="match status" value="1"/>
</dbReference>
<feature type="compositionally biased region" description="Acidic residues" evidence="7">
    <location>
        <begin position="577"/>
        <end position="599"/>
    </location>
</feature>
<dbReference type="EC" id="2.7.8.14" evidence="8"/>
<dbReference type="InterPro" id="IPR043148">
    <property type="entry name" value="TagF_C"/>
</dbReference>
<gene>
    <name evidence="8" type="ORF">BAURA86_03683</name>
</gene>
<organism evidence="8 9">
    <name type="scientific">Brevibacterium aurantiacum</name>
    <dbReference type="NCBI Taxonomy" id="273384"/>
    <lineage>
        <taxon>Bacteria</taxon>
        <taxon>Bacillati</taxon>
        <taxon>Actinomycetota</taxon>
        <taxon>Actinomycetes</taxon>
        <taxon>Micrococcales</taxon>
        <taxon>Brevibacteriaceae</taxon>
        <taxon>Brevibacterium</taxon>
    </lineage>
</organism>
<evidence type="ECO:0000256" key="5">
    <source>
        <dbReference type="ARBA" id="ARBA00022944"/>
    </source>
</evidence>
<dbReference type="PANTHER" id="PTHR37316:SF2">
    <property type="entry name" value="TEICHOIC ACID RIBITOL-PHOSPHATE POLYMERASE TARK"/>
    <property type="match status" value="1"/>
</dbReference>
<dbReference type="AlphaFoldDB" id="A0A2H1KXK6"/>
<dbReference type="Pfam" id="PF04464">
    <property type="entry name" value="Glyphos_transf"/>
    <property type="match status" value="1"/>
</dbReference>
<comment type="similarity">
    <text evidence="2">Belongs to the CDP-glycerol glycerophosphotransferase family.</text>
</comment>
<protein>
    <submittedName>
        <fullName evidence="8">CDP-ribitol ribitolphosphotransferase</fullName>
        <ecNumber evidence="8">2.7.8.14</ecNumber>
    </submittedName>
</protein>